<proteinExistence type="predicted"/>
<feature type="domain" description="Apple" evidence="2">
    <location>
        <begin position="33"/>
        <end position="79"/>
    </location>
</feature>
<dbReference type="Proteomes" id="UP001303046">
    <property type="component" value="Unassembled WGS sequence"/>
</dbReference>
<feature type="chain" id="PRO_5046380708" description="Apple domain-containing protein" evidence="1">
    <location>
        <begin position="25"/>
        <end position="373"/>
    </location>
</feature>
<dbReference type="InterPro" id="IPR003609">
    <property type="entry name" value="Pan_app"/>
</dbReference>
<evidence type="ECO:0000313" key="4">
    <source>
        <dbReference type="Proteomes" id="UP001303046"/>
    </source>
</evidence>
<dbReference type="EMBL" id="JAVFWL010000002">
    <property type="protein sequence ID" value="KAK6737645.1"/>
    <property type="molecule type" value="Genomic_DNA"/>
</dbReference>
<organism evidence="3 4">
    <name type="scientific">Necator americanus</name>
    <name type="common">Human hookworm</name>
    <dbReference type="NCBI Taxonomy" id="51031"/>
    <lineage>
        <taxon>Eukaryota</taxon>
        <taxon>Metazoa</taxon>
        <taxon>Ecdysozoa</taxon>
        <taxon>Nematoda</taxon>
        <taxon>Chromadorea</taxon>
        <taxon>Rhabditida</taxon>
        <taxon>Rhabditina</taxon>
        <taxon>Rhabditomorpha</taxon>
        <taxon>Strongyloidea</taxon>
        <taxon>Ancylostomatidae</taxon>
        <taxon>Bunostominae</taxon>
        <taxon>Necator</taxon>
    </lineage>
</organism>
<reference evidence="3 4" key="1">
    <citation type="submission" date="2023-08" db="EMBL/GenBank/DDBJ databases">
        <title>A Necator americanus chromosomal reference genome.</title>
        <authorList>
            <person name="Ilik V."/>
            <person name="Petrzelkova K.J."/>
            <person name="Pardy F."/>
            <person name="Fuh T."/>
            <person name="Niatou-Singa F.S."/>
            <person name="Gouil Q."/>
            <person name="Baker L."/>
            <person name="Ritchie M.E."/>
            <person name="Jex A.R."/>
            <person name="Gazzola D."/>
            <person name="Li H."/>
            <person name="Toshio Fujiwara R."/>
            <person name="Zhan B."/>
            <person name="Aroian R.V."/>
            <person name="Pafco B."/>
            <person name="Schwarz E.M."/>
        </authorList>
    </citation>
    <scope>NUCLEOTIDE SEQUENCE [LARGE SCALE GENOMIC DNA]</scope>
    <source>
        <strain evidence="3 4">Aroian</strain>
        <tissue evidence="3">Whole animal</tissue>
    </source>
</reference>
<name>A0ABR1CIA4_NECAM</name>
<sequence>MYTGGSLSRIKLFLCFAQITSLLACTFFRVEHGFNAAVKYQITLRSRDTCLQTCYDEKDCTFLEYDGVLCTIFKEGSGNQQSKGGEVFKLDRQRTISSCPSVVVVPPDIPFQTIQAGISAEIGSCVDVPNDATSIFIYKYNDATVFYSNRQGFLPNVTFPSGSSNTFWRGTLLSQISENLELFGTSRSTPVLLSFKIRFHKRDRGVPLQPKIDMAGLKDDECRAKSRQRVSIHVGVWTRKKLSDADSFTKCIQDAARETLPVLLPQQKFAFASAETKSTYNSVCVARSAGDFNQEKRLRRKLRRQLQQNRDNEWTSRAMGFEKAWEDRNPPKAYALLKQYSGKMKRCSPVLNTASGVAVGEATLPIWNTSKPC</sequence>
<protein>
    <recommendedName>
        <fullName evidence="2">Apple domain-containing protein</fullName>
    </recommendedName>
</protein>
<feature type="signal peptide" evidence="1">
    <location>
        <begin position="1"/>
        <end position="24"/>
    </location>
</feature>
<evidence type="ECO:0000313" key="3">
    <source>
        <dbReference type="EMBL" id="KAK6737645.1"/>
    </source>
</evidence>
<evidence type="ECO:0000259" key="2">
    <source>
        <dbReference type="Pfam" id="PF00024"/>
    </source>
</evidence>
<accession>A0ABR1CIA4</accession>
<keyword evidence="4" id="KW-1185">Reference proteome</keyword>
<keyword evidence="1" id="KW-0732">Signal</keyword>
<gene>
    <name evidence="3" type="primary">Necator_chrII.g7807</name>
    <name evidence="3" type="ORF">RB195_020013</name>
</gene>
<evidence type="ECO:0000256" key="1">
    <source>
        <dbReference type="SAM" id="SignalP"/>
    </source>
</evidence>
<comment type="caution">
    <text evidence="3">The sequence shown here is derived from an EMBL/GenBank/DDBJ whole genome shotgun (WGS) entry which is preliminary data.</text>
</comment>
<dbReference type="Pfam" id="PF00024">
    <property type="entry name" value="PAN_1"/>
    <property type="match status" value="1"/>
</dbReference>